<dbReference type="PANTHER" id="PTHR33392">
    <property type="entry name" value="POLYISOPRENYL-TEICHOIC ACID--PEPTIDOGLYCAN TEICHOIC ACID TRANSFERASE TAGU"/>
    <property type="match status" value="1"/>
</dbReference>
<comment type="similarity">
    <text evidence="1">Belongs to the LytR/CpsA/Psr (LCP) family.</text>
</comment>
<dbReference type="Gene3D" id="3.40.630.190">
    <property type="entry name" value="LCP protein"/>
    <property type="match status" value="1"/>
</dbReference>
<reference evidence="8" key="1">
    <citation type="submission" date="2022-02" db="EMBL/GenBank/DDBJ databases">
        <title>Fredinandcohnia quinoae sp. nov. isolated from Chenopodium quinoa seeds.</title>
        <authorList>
            <person name="Saati-Santamaria Z."/>
            <person name="Flores-Felix J.D."/>
            <person name="Igual J.M."/>
            <person name="Velazquez E."/>
            <person name="Garcia-Fraile P."/>
            <person name="Martinez-Molina E."/>
        </authorList>
    </citation>
    <scope>NUCLEOTIDE SEQUENCE</scope>
    <source>
        <strain evidence="8">SECRCQ15</strain>
    </source>
</reference>
<feature type="domain" description="Cell envelope-related transcriptional attenuator" evidence="7">
    <location>
        <begin position="98"/>
        <end position="245"/>
    </location>
</feature>
<comment type="caution">
    <text evidence="8">The sequence shown here is derived from an EMBL/GenBank/DDBJ whole genome shotgun (WGS) entry which is preliminary data.</text>
</comment>
<keyword evidence="5" id="KW-0175">Coiled coil</keyword>
<name>A0AAW5E5C8_9BACI</name>
<dbReference type="Pfam" id="PF03816">
    <property type="entry name" value="LytR_cpsA_psr"/>
    <property type="match status" value="1"/>
</dbReference>
<protein>
    <submittedName>
        <fullName evidence="8">LCP family protein</fullName>
    </submittedName>
</protein>
<dbReference type="InterPro" id="IPR050922">
    <property type="entry name" value="LytR/CpsA/Psr_CW_biosynth"/>
</dbReference>
<evidence type="ECO:0000259" key="7">
    <source>
        <dbReference type="Pfam" id="PF03816"/>
    </source>
</evidence>
<dbReference type="RefSeq" id="WP_240254049.1">
    <property type="nucleotide sequence ID" value="NZ_JAKTTI010000007.1"/>
</dbReference>
<evidence type="ECO:0000256" key="4">
    <source>
        <dbReference type="ARBA" id="ARBA00022989"/>
    </source>
</evidence>
<evidence type="ECO:0000256" key="6">
    <source>
        <dbReference type="SAM" id="Phobius"/>
    </source>
</evidence>
<evidence type="ECO:0000256" key="1">
    <source>
        <dbReference type="ARBA" id="ARBA00006068"/>
    </source>
</evidence>
<dbReference type="AlphaFoldDB" id="A0AAW5E5C8"/>
<gene>
    <name evidence="8" type="ORF">MJG50_07085</name>
</gene>
<accession>A0AAW5E5C8</accession>
<dbReference type="NCBIfam" id="TIGR00350">
    <property type="entry name" value="lytR_cpsA_psr"/>
    <property type="match status" value="1"/>
</dbReference>
<evidence type="ECO:0000256" key="2">
    <source>
        <dbReference type="ARBA" id="ARBA00022692"/>
    </source>
</evidence>
<proteinExistence type="inferred from homology"/>
<keyword evidence="3" id="KW-0735">Signal-anchor</keyword>
<dbReference type="Proteomes" id="UP001431131">
    <property type="component" value="Unassembled WGS sequence"/>
</dbReference>
<dbReference type="EMBL" id="JAKTTI010000007">
    <property type="protein sequence ID" value="MCH1625087.1"/>
    <property type="molecule type" value="Genomic_DNA"/>
</dbReference>
<organism evidence="8 9">
    <name type="scientific">Fredinandcohnia quinoae</name>
    <dbReference type="NCBI Taxonomy" id="2918902"/>
    <lineage>
        <taxon>Bacteria</taxon>
        <taxon>Bacillati</taxon>
        <taxon>Bacillota</taxon>
        <taxon>Bacilli</taxon>
        <taxon>Bacillales</taxon>
        <taxon>Bacillaceae</taxon>
        <taxon>Fredinandcohnia</taxon>
    </lineage>
</organism>
<evidence type="ECO:0000256" key="5">
    <source>
        <dbReference type="SAM" id="Coils"/>
    </source>
</evidence>
<keyword evidence="2 6" id="KW-0812">Transmembrane</keyword>
<evidence type="ECO:0000256" key="3">
    <source>
        <dbReference type="ARBA" id="ARBA00022968"/>
    </source>
</evidence>
<evidence type="ECO:0000313" key="8">
    <source>
        <dbReference type="EMBL" id="MCH1625087.1"/>
    </source>
</evidence>
<keyword evidence="9" id="KW-1185">Reference proteome</keyword>
<feature type="transmembrane region" description="Helical" evidence="6">
    <location>
        <begin position="20"/>
        <end position="42"/>
    </location>
</feature>
<feature type="coiled-coil region" evidence="5">
    <location>
        <begin position="307"/>
        <end position="334"/>
    </location>
</feature>
<dbReference type="InterPro" id="IPR004474">
    <property type="entry name" value="LytR_CpsA_psr"/>
</dbReference>
<evidence type="ECO:0000313" key="9">
    <source>
        <dbReference type="Proteomes" id="UP001431131"/>
    </source>
</evidence>
<dbReference type="GO" id="GO:0071555">
    <property type="term" value="P:cell wall organization"/>
    <property type="evidence" value="ECO:0007669"/>
    <property type="project" value="UniProtKB-KW"/>
</dbReference>
<keyword evidence="6" id="KW-0472">Membrane</keyword>
<keyword evidence="4 6" id="KW-1133">Transmembrane helix</keyword>
<dbReference type="PANTHER" id="PTHR33392:SF3">
    <property type="entry name" value="POLYISOPRENYL-TEICHOIC ACID--PEPTIDOGLYCAN TEICHOIC ACID TRANSFERASE TAGT"/>
    <property type="match status" value="1"/>
</dbReference>
<sequence length="339" mass="38159">MAKKIDRVQLKKRNRRKRLIKFILVPILIVLLGVGAYGAYLVNKASNAAANSNTELDRGIKSEKRVAPVDPKHDNISILIMGVDDSEKRKSEYGDSVRTDALILATLNEKQKSVHMVSIPRDSLVYDPMRDRNDKINHAHAFNGVDGTIATVEELFDVPVDYFMKLNFDAFIEVVEALDGIEVEVPVTFSEQNSKDKKNAIHLEKGLQKLNGEEALALARTRKIDSDIERGKRQQLVVKAIIDKAISVGSITKYGEVIDALGNNISTNMKFGEMVSLYDYAASGKKLQIESHVLEGEDLWTDHGYYYEVNEEKLEELSEVLKEHLALSETTERDDELKE</sequence>